<keyword evidence="2" id="KW-1185">Reference proteome</keyword>
<dbReference type="AlphaFoldDB" id="A0AA36DLH8"/>
<reference evidence="1" key="1">
    <citation type="submission" date="2023-07" db="EMBL/GenBank/DDBJ databases">
        <authorList>
            <consortium name="CYATHOMIX"/>
        </authorList>
    </citation>
    <scope>NUCLEOTIDE SEQUENCE</scope>
    <source>
        <strain evidence="1">N/A</strain>
    </source>
</reference>
<accession>A0AA36DLH8</accession>
<name>A0AA36DLH8_CYLNA</name>
<gene>
    <name evidence="1" type="ORF">CYNAS_LOCUS557</name>
</gene>
<organism evidence="1 2">
    <name type="scientific">Cylicocyclus nassatus</name>
    <name type="common">Nematode worm</name>
    <dbReference type="NCBI Taxonomy" id="53992"/>
    <lineage>
        <taxon>Eukaryota</taxon>
        <taxon>Metazoa</taxon>
        <taxon>Ecdysozoa</taxon>
        <taxon>Nematoda</taxon>
        <taxon>Chromadorea</taxon>
        <taxon>Rhabditida</taxon>
        <taxon>Rhabditina</taxon>
        <taxon>Rhabditomorpha</taxon>
        <taxon>Strongyloidea</taxon>
        <taxon>Strongylidae</taxon>
        <taxon>Cylicocyclus</taxon>
    </lineage>
</organism>
<dbReference type="EMBL" id="CATQJL010000001">
    <property type="protein sequence ID" value="CAJ0588574.1"/>
    <property type="molecule type" value="Genomic_DNA"/>
</dbReference>
<proteinExistence type="predicted"/>
<dbReference type="Proteomes" id="UP001176961">
    <property type="component" value="Unassembled WGS sequence"/>
</dbReference>
<evidence type="ECO:0000313" key="1">
    <source>
        <dbReference type="EMBL" id="CAJ0588574.1"/>
    </source>
</evidence>
<protein>
    <submittedName>
        <fullName evidence="1">Uncharacterized protein</fullName>
    </submittedName>
</protein>
<sequence>MPRLILDEGRSSCSKSTRVRSGAAVCLYCVHFVRAMIDVSKNYDIHIIFTVNQSIPSRYTRGSCLHHVMVYGNRTWVKKLVLLLLVFNSYDYQPHFVF</sequence>
<comment type="caution">
    <text evidence="1">The sequence shown here is derived from an EMBL/GenBank/DDBJ whole genome shotgun (WGS) entry which is preliminary data.</text>
</comment>
<evidence type="ECO:0000313" key="2">
    <source>
        <dbReference type="Proteomes" id="UP001176961"/>
    </source>
</evidence>